<sequence length="501" mass="57376">MGFLQAVYSLGVMANQRNEKSPLADIMNFLQLPHPLGEPENKRAHVIRIWLDVAKPDSDILDVQGITHIDRVEYQAIGDSECKIRERCLYREPKGRNVQWRFSPLYKLGKGSKDPILELLGKGWQTDTDCRFYKLNRSVLRDYEESGCFSKGSVARIMDGLVAKVDMIAEYWSDKNRSYLMVFGVDNEGTFLYPGEVAAFVKYFRNKLNPDKELTSVDGKQAPTKFCALCGDRTSKVETLDRVFKFATFDKPGFLPGIKDAAVVREKVYPICQKCFALLSAGKEEMENRFVNFSTVPGISLYVIPEIISDNQEYYQKTAEFTKEFLEKGIKHEQRLFDTLARHDEGLIYHFLFAETNQAQLIVHYLIEDVPPSRLKQLQELWNHSCAVFSRAGETVNEGRLGLHMALRQIVALLLSLAGKREQDRTVMREKALAVIGALLNDDHVRTTDIKTIMVSRFAGLFTDPEWIRPKDKEQMPGRIKLKGMAEVVDFLIRVNGRRKR</sequence>
<dbReference type="STRING" id="635013.TherJR_2495"/>
<dbReference type="EMBL" id="CP002028">
    <property type="protein sequence ID" value="ADG83332.1"/>
    <property type="molecule type" value="Genomic_DNA"/>
</dbReference>
<name>D5XAX8_THEPJ</name>
<proteinExistence type="predicted"/>
<dbReference type="InterPro" id="IPR013389">
    <property type="entry name" value="CRISPR-assoc_prot_Cas8b"/>
</dbReference>
<reference evidence="1 2" key="1">
    <citation type="submission" date="2010-05" db="EMBL/GenBank/DDBJ databases">
        <title>Complete sequence of Thermincola sp. JR.</title>
        <authorList>
            <consortium name="US DOE Joint Genome Institute"/>
            <person name="Lucas S."/>
            <person name="Copeland A."/>
            <person name="Lapidus A."/>
            <person name="Cheng J.-F."/>
            <person name="Bruce D."/>
            <person name="Goodwin L."/>
            <person name="Pitluck S."/>
            <person name="Chertkov O."/>
            <person name="Detter J.C."/>
            <person name="Han C."/>
            <person name="Tapia R."/>
            <person name="Land M."/>
            <person name="Hauser L."/>
            <person name="Kyrpides N."/>
            <person name="Mikhailova N."/>
            <person name="Hazen T.C."/>
            <person name="Woyke T."/>
        </authorList>
    </citation>
    <scope>NUCLEOTIDE SEQUENCE [LARGE SCALE GENOMIC DNA]</scope>
    <source>
        <strain evidence="1 2">JR</strain>
    </source>
</reference>
<dbReference type="Proteomes" id="UP000002377">
    <property type="component" value="Chromosome"/>
</dbReference>
<dbReference type="HOGENOM" id="CLU_569760_0_0_9"/>
<dbReference type="Pfam" id="PF09484">
    <property type="entry name" value="Cas_TM1802"/>
    <property type="match status" value="1"/>
</dbReference>
<accession>D5XAX8</accession>
<keyword evidence="2" id="KW-1185">Reference proteome</keyword>
<gene>
    <name evidence="1" type="ordered locus">TherJR_2495</name>
</gene>
<protein>
    <submittedName>
        <fullName evidence="1">CRISPR-associated protein TM1802 family</fullName>
    </submittedName>
</protein>
<organism evidence="1 2">
    <name type="scientific">Thermincola potens (strain JR)</name>
    <dbReference type="NCBI Taxonomy" id="635013"/>
    <lineage>
        <taxon>Bacteria</taxon>
        <taxon>Bacillati</taxon>
        <taxon>Bacillota</taxon>
        <taxon>Clostridia</taxon>
        <taxon>Eubacteriales</taxon>
        <taxon>Thermincolaceae</taxon>
        <taxon>Thermincola</taxon>
    </lineage>
</organism>
<dbReference type="eggNOG" id="ENOG5030KWN">
    <property type="taxonomic scope" value="Bacteria"/>
</dbReference>
<dbReference type="KEGG" id="tjr:TherJR_2495"/>
<evidence type="ECO:0000313" key="1">
    <source>
        <dbReference type="EMBL" id="ADG83332.1"/>
    </source>
</evidence>
<evidence type="ECO:0000313" key="2">
    <source>
        <dbReference type="Proteomes" id="UP000002377"/>
    </source>
</evidence>
<dbReference type="AlphaFoldDB" id="D5XAX8"/>
<dbReference type="OrthoDB" id="5422815at2"/>
<dbReference type="RefSeq" id="WP_013121326.1">
    <property type="nucleotide sequence ID" value="NC_014152.1"/>
</dbReference>